<evidence type="ECO:0008006" key="10">
    <source>
        <dbReference type="Google" id="ProtNLM"/>
    </source>
</evidence>
<dbReference type="InterPro" id="IPR036259">
    <property type="entry name" value="MFS_trans_sf"/>
</dbReference>
<feature type="compositionally biased region" description="Low complexity" evidence="6">
    <location>
        <begin position="217"/>
        <end position="238"/>
    </location>
</feature>
<evidence type="ECO:0000313" key="8">
    <source>
        <dbReference type="EMBL" id="GAA1763026.1"/>
    </source>
</evidence>
<evidence type="ECO:0000256" key="4">
    <source>
        <dbReference type="ARBA" id="ARBA00022989"/>
    </source>
</evidence>
<keyword evidence="5 7" id="KW-0472">Membrane</keyword>
<name>A0ABN2KRG8_9MICO</name>
<organism evidence="8 9">
    <name type="scientific">Nostocoides vanveenii</name>
    <dbReference type="NCBI Taxonomy" id="330835"/>
    <lineage>
        <taxon>Bacteria</taxon>
        <taxon>Bacillati</taxon>
        <taxon>Actinomycetota</taxon>
        <taxon>Actinomycetes</taxon>
        <taxon>Micrococcales</taxon>
        <taxon>Intrasporangiaceae</taxon>
        <taxon>Nostocoides</taxon>
    </lineage>
</organism>
<accession>A0ABN2KRG8</accession>
<evidence type="ECO:0000256" key="2">
    <source>
        <dbReference type="ARBA" id="ARBA00022475"/>
    </source>
</evidence>
<dbReference type="InterPro" id="IPR011701">
    <property type="entry name" value="MFS"/>
</dbReference>
<dbReference type="SUPFAM" id="SSF103473">
    <property type="entry name" value="MFS general substrate transporter"/>
    <property type="match status" value="1"/>
</dbReference>
<comment type="subcellular location">
    <subcellularLocation>
        <location evidence="1">Cell membrane</location>
        <topology evidence="1">Multi-pass membrane protein</topology>
    </subcellularLocation>
</comment>
<feature type="transmembrane region" description="Helical" evidence="7">
    <location>
        <begin position="299"/>
        <end position="319"/>
    </location>
</feature>
<dbReference type="Pfam" id="PF07690">
    <property type="entry name" value="MFS_1"/>
    <property type="match status" value="1"/>
</dbReference>
<dbReference type="PANTHER" id="PTHR42688">
    <property type="entry name" value="CONSERVED PROTEIN"/>
    <property type="match status" value="1"/>
</dbReference>
<feature type="transmembrane region" description="Helical" evidence="7">
    <location>
        <begin position="88"/>
        <end position="121"/>
    </location>
</feature>
<feature type="transmembrane region" description="Helical" evidence="7">
    <location>
        <begin position="44"/>
        <end position="68"/>
    </location>
</feature>
<keyword evidence="3 7" id="KW-0812">Transmembrane</keyword>
<feature type="transmembrane region" description="Helical" evidence="7">
    <location>
        <begin position="262"/>
        <end position="287"/>
    </location>
</feature>
<dbReference type="Proteomes" id="UP001501475">
    <property type="component" value="Unassembled WGS sequence"/>
</dbReference>
<gene>
    <name evidence="8" type="ORF">GCM10009810_22900</name>
</gene>
<protein>
    <recommendedName>
        <fullName evidence="10">MFS transporter</fullName>
    </recommendedName>
</protein>
<evidence type="ECO:0000313" key="9">
    <source>
        <dbReference type="Proteomes" id="UP001501475"/>
    </source>
</evidence>
<evidence type="ECO:0000256" key="6">
    <source>
        <dbReference type="SAM" id="MobiDB-lite"/>
    </source>
</evidence>
<proteinExistence type="predicted"/>
<keyword evidence="4 7" id="KW-1133">Transmembrane helix</keyword>
<dbReference type="InterPro" id="IPR052425">
    <property type="entry name" value="Uncharacterized_MFS-type"/>
</dbReference>
<sequence>MSPPAPARPTSARPSPWRLAWGLGVVSLSADMVYEGARSVYGPALAALGARAAVVGLVTGAGEAAALVLRLAFGPLADRTARYWQLTIAGYALTCMAVPLLAVAPRLGAAGLAAAIVLILLERTGKAIRSPAKSALLADAAGSLARDRGFGVHKALDQTGAFAGPLLVAAVIAGAGTLWPGFAVLAVPGALALILLAYLRRAAPDLGAPARPAITPATAAAPGSSTTPALPPAAAATPSDPPPRPGRGWIAAATGVGLPRAFFTYAVATSLTTGGLVTFGVLGYHLTARHVIATSALPIAYAGAMAIEALAALAVSAAYDRHGARVLLLVPLPS</sequence>
<dbReference type="EMBL" id="BAAAPN010000051">
    <property type="protein sequence ID" value="GAA1763026.1"/>
    <property type="molecule type" value="Genomic_DNA"/>
</dbReference>
<dbReference type="PANTHER" id="PTHR42688:SF1">
    <property type="entry name" value="BLR5212 PROTEIN"/>
    <property type="match status" value="1"/>
</dbReference>
<feature type="transmembrane region" description="Helical" evidence="7">
    <location>
        <begin position="181"/>
        <end position="199"/>
    </location>
</feature>
<evidence type="ECO:0000256" key="1">
    <source>
        <dbReference type="ARBA" id="ARBA00004651"/>
    </source>
</evidence>
<evidence type="ECO:0000256" key="7">
    <source>
        <dbReference type="SAM" id="Phobius"/>
    </source>
</evidence>
<dbReference type="RefSeq" id="WP_344066278.1">
    <property type="nucleotide sequence ID" value="NZ_BAAAPN010000051.1"/>
</dbReference>
<evidence type="ECO:0000256" key="3">
    <source>
        <dbReference type="ARBA" id="ARBA00022692"/>
    </source>
</evidence>
<comment type="caution">
    <text evidence="8">The sequence shown here is derived from an EMBL/GenBank/DDBJ whole genome shotgun (WGS) entry which is preliminary data.</text>
</comment>
<keyword evidence="2" id="KW-1003">Cell membrane</keyword>
<dbReference type="Gene3D" id="1.20.1250.20">
    <property type="entry name" value="MFS general substrate transporter like domains"/>
    <property type="match status" value="1"/>
</dbReference>
<reference evidence="8 9" key="1">
    <citation type="journal article" date="2019" name="Int. J. Syst. Evol. Microbiol.">
        <title>The Global Catalogue of Microorganisms (GCM) 10K type strain sequencing project: providing services to taxonomists for standard genome sequencing and annotation.</title>
        <authorList>
            <consortium name="The Broad Institute Genomics Platform"/>
            <consortium name="The Broad Institute Genome Sequencing Center for Infectious Disease"/>
            <person name="Wu L."/>
            <person name="Ma J."/>
        </authorList>
    </citation>
    <scope>NUCLEOTIDE SEQUENCE [LARGE SCALE GENOMIC DNA]</scope>
    <source>
        <strain evidence="8 9">JCM 15591</strain>
    </source>
</reference>
<feature type="region of interest" description="Disordered" evidence="6">
    <location>
        <begin position="217"/>
        <end position="246"/>
    </location>
</feature>
<evidence type="ECO:0000256" key="5">
    <source>
        <dbReference type="ARBA" id="ARBA00023136"/>
    </source>
</evidence>
<keyword evidence="9" id="KW-1185">Reference proteome</keyword>